<keyword evidence="7" id="KW-1185">Reference proteome</keyword>
<evidence type="ECO:0000256" key="4">
    <source>
        <dbReference type="ARBA" id="ARBA00022898"/>
    </source>
</evidence>
<evidence type="ECO:0000313" key="7">
    <source>
        <dbReference type="Proteomes" id="UP001501407"/>
    </source>
</evidence>
<name>A0ABP9M4S7_9MICO</name>
<evidence type="ECO:0000256" key="5">
    <source>
        <dbReference type="RuleBase" id="RU362118"/>
    </source>
</evidence>
<keyword evidence="4 5" id="KW-0663">Pyridoxal phosphate</keyword>
<dbReference type="InterPro" id="IPR015422">
    <property type="entry name" value="PyrdxlP-dep_Trfase_small"/>
</dbReference>
<keyword evidence="3 6" id="KW-0808">Transferase</keyword>
<dbReference type="RefSeq" id="WP_194413525.1">
    <property type="nucleotide sequence ID" value="NZ_BAABKZ010000001.1"/>
</dbReference>
<dbReference type="PIRSF" id="PIRSF001434">
    <property type="entry name" value="CGS"/>
    <property type="match status" value="1"/>
</dbReference>
<comment type="similarity">
    <text evidence="2 5">Belongs to the trans-sulfuration enzymes family.</text>
</comment>
<accession>A0ABP9M4S7</accession>
<dbReference type="InterPro" id="IPR054542">
    <property type="entry name" value="Cys_met_metab_PP"/>
</dbReference>
<gene>
    <name evidence="6" type="ORF">GCM10025760_17840</name>
</gene>
<evidence type="ECO:0000256" key="2">
    <source>
        <dbReference type="ARBA" id="ARBA00009077"/>
    </source>
</evidence>
<dbReference type="CDD" id="cd00614">
    <property type="entry name" value="CGS_like"/>
    <property type="match status" value="1"/>
</dbReference>
<dbReference type="SUPFAM" id="SSF53383">
    <property type="entry name" value="PLP-dependent transferases"/>
    <property type="match status" value="1"/>
</dbReference>
<dbReference type="Gene3D" id="3.40.640.10">
    <property type="entry name" value="Type I PLP-dependent aspartate aminotransferase-like (Major domain)"/>
    <property type="match status" value="1"/>
</dbReference>
<comment type="cofactor">
    <cofactor evidence="1 5">
        <name>pyridoxal 5'-phosphate</name>
        <dbReference type="ChEBI" id="CHEBI:597326"/>
    </cofactor>
</comment>
<organism evidence="6 7">
    <name type="scientific">Microbacterium yannicii</name>
    <dbReference type="NCBI Taxonomy" id="671622"/>
    <lineage>
        <taxon>Bacteria</taxon>
        <taxon>Bacillati</taxon>
        <taxon>Actinomycetota</taxon>
        <taxon>Actinomycetes</taxon>
        <taxon>Micrococcales</taxon>
        <taxon>Microbacteriaceae</taxon>
        <taxon>Microbacterium</taxon>
    </lineage>
</organism>
<dbReference type="InterPro" id="IPR006235">
    <property type="entry name" value="OAc-hSer/O-AcSer_sulfhydrylase"/>
</dbReference>
<evidence type="ECO:0000256" key="3">
    <source>
        <dbReference type="ARBA" id="ARBA00022679"/>
    </source>
</evidence>
<dbReference type="PROSITE" id="PS00868">
    <property type="entry name" value="CYS_MET_METAB_PP"/>
    <property type="match status" value="1"/>
</dbReference>
<dbReference type="Proteomes" id="UP001501407">
    <property type="component" value="Unassembled WGS sequence"/>
</dbReference>
<comment type="caution">
    <text evidence="6">The sequence shown here is derived from an EMBL/GenBank/DDBJ whole genome shotgun (WGS) entry which is preliminary data.</text>
</comment>
<proteinExistence type="inferred from homology"/>
<dbReference type="GO" id="GO:0016740">
    <property type="term" value="F:transferase activity"/>
    <property type="evidence" value="ECO:0007669"/>
    <property type="project" value="UniProtKB-KW"/>
</dbReference>
<evidence type="ECO:0000313" key="6">
    <source>
        <dbReference type="EMBL" id="GAA5091130.1"/>
    </source>
</evidence>
<protein>
    <submittedName>
        <fullName evidence="6">PLP-dependent transferase</fullName>
    </submittedName>
</protein>
<dbReference type="PANTHER" id="PTHR43797">
    <property type="entry name" value="HOMOCYSTEINE/CYSTEINE SYNTHASE"/>
    <property type="match status" value="1"/>
</dbReference>
<dbReference type="Gene3D" id="3.90.1150.10">
    <property type="entry name" value="Aspartate Aminotransferase, domain 1"/>
    <property type="match status" value="1"/>
</dbReference>
<dbReference type="InterPro" id="IPR000277">
    <property type="entry name" value="Cys/Met-Metab_PyrdxlP-dep_enz"/>
</dbReference>
<dbReference type="Pfam" id="PF01053">
    <property type="entry name" value="Cys_Met_Meta_PP"/>
    <property type="match status" value="1"/>
</dbReference>
<dbReference type="InterPro" id="IPR015424">
    <property type="entry name" value="PyrdxlP-dep_Trfase"/>
</dbReference>
<reference evidence="7" key="1">
    <citation type="journal article" date="2019" name="Int. J. Syst. Evol. Microbiol.">
        <title>The Global Catalogue of Microorganisms (GCM) 10K type strain sequencing project: providing services to taxonomists for standard genome sequencing and annotation.</title>
        <authorList>
            <consortium name="The Broad Institute Genomics Platform"/>
            <consortium name="The Broad Institute Genome Sequencing Center for Infectious Disease"/>
            <person name="Wu L."/>
            <person name="Ma J."/>
        </authorList>
    </citation>
    <scope>NUCLEOTIDE SEQUENCE [LARGE SCALE GENOMIC DNA]</scope>
    <source>
        <strain evidence="7">JCM 18959</strain>
    </source>
</reference>
<dbReference type="PANTHER" id="PTHR43797:SF2">
    <property type="entry name" value="HOMOCYSTEINE_CYSTEINE SYNTHASE"/>
    <property type="match status" value="1"/>
</dbReference>
<dbReference type="InterPro" id="IPR015421">
    <property type="entry name" value="PyrdxlP-dep_Trfase_major"/>
</dbReference>
<dbReference type="EMBL" id="BAABKZ010000001">
    <property type="protein sequence ID" value="GAA5091130.1"/>
    <property type="molecule type" value="Genomic_DNA"/>
</dbReference>
<evidence type="ECO:0000256" key="1">
    <source>
        <dbReference type="ARBA" id="ARBA00001933"/>
    </source>
</evidence>
<sequence>MPRATDNDPSPRQAAPRSFATAQVQAGFDSSVAENTAVPAIHQSNGFEFRSLAEARDLFALRKDGNIYSRAANPTVLVFERRVAELEGGIGAAGVASGQAAVAVALLALAKQGEHIVAARQLYGGTVDLLQDTFADWGIEVTFVDQDDIDAWSAAVRPTTRALFAESISNPIAQVLDLGAVATVAQQAGVPLVIDNTVATPYLQRAKDFGADIVVHSATKFLGGHGTSLGGVVVDLGTFDFSAEPERWPQLTQTYPRVPDGSLVERFGETGSPYIALVKTKYVHDLGPSLSAFNAFQLLQGLETLDLRMQRHTESALAVARYLETHPAVARVHHPGLDSSPWRGQAQTYLPRGVSSVFAFDLPATGDPEADFRLVEAFISRLQVVRLVANIGDARSLVAHPASMTHSHMSPTQLAEAHIGPTTVRLSIGLEDARDIVDDLARALDGIGESADATRVPATVAG</sequence>